<dbReference type="RefSeq" id="WP_047093817.1">
    <property type="nucleotide sequence ID" value="NZ_LBHU01000002.1"/>
</dbReference>
<reference evidence="1 2" key="1">
    <citation type="submission" date="2015-04" db="EMBL/GenBank/DDBJ databases">
        <title>The draft genome sequence of Erythrobacter marinus HWDM-33.</title>
        <authorList>
            <person name="Zhuang L."/>
            <person name="Liu Y."/>
            <person name="Shao Z."/>
        </authorList>
    </citation>
    <scope>NUCLEOTIDE SEQUENCE [LARGE SCALE GENOMIC DNA]</scope>
    <source>
        <strain evidence="1 2">HWDM-33</strain>
    </source>
</reference>
<organism evidence="1 2">
    <name type="scientific">Aurantiacibacter marinus</name>
    <dbReference type="NCBI Taxonomy" id="874156"/>
    <lineage>
        <taxon>Bacteria</taxon>
        <taxon>Pseudomonadati</taxon>
        <taxon>Pseudomonadota</taxon>
        <taxon>Alphaproteobacteria</taxon>
        <taxon>Sphingomonadales</taxon>
        <taxon>Erythrobacteraceae</taxon>
        <taxon>Aurantiacibacter</taxon>
    </lineage>
</organism>
<gene>
    <name evidence="1" type="ORF">AAV99_09960</name>
</gene>
<dbReference type="PANTHER" id="PTHR12526:SF600">
    <property type="entry name" value="GLYCOSYL TRANSFERASE GROUP 1"/>
    <property type="match status" value="1"/>
</dbReference>
<keyword evidence="1" id="KW-0808">Transferase</keyword>
<protein>
    <submittedName>
        <fullName evidence="1">Glycosyl transferase family 1</fullName>
    </submittedName>
</protein>
<sequence length="411" mass="44040">MSGDILFLAHRLPFPPDRGDKIRSHNVLKALAQIAPVHVGCLAEDSGDFAYEHELAAIAASYCMPRRSKPLPLAGVEALARTEPVSLTAFRSDQLKSWVKQTLAEQDIAAIYVFSGQMGQYVPVDWSDNANGHLVVDLVDVDSAKFEAYARDGSGPRAWIDGREGRLLRAMESDLAVRANHTLLVSAEEAELLRSRVTGGADIRALRNGIDCVFYDPSDVKPLVEMSGEGPHFVFTGQMDYAPNIAAVTRFAGAILPAIRVQRPDAQFHIVGRAPTAAVVKLGDLPGVTVWGAVPDVRPFLASADVVVAPLTIARGVQNKVLEAMAMARCVLLSTEAATGIDAVDGQHFMIGESNAALISCALQLIENPAMRDAIGQAAREFVLNTMSWPAMMAELPALMGFDGKALCDAA</sequence>
<dbReference type="CDD" id="cd03801">
    <property type="entry name" value="GT4_PimA-like"/>
    <property type="match status" value="1"/>
</dbReference>
<dbReference type="STRING" id="874156.GCA_001021555_01318"/>
<dbReference type="OrthoDB" id="9807209at2"/>
<name>A0A0H0XUN5_9SPHN</name>
<proteinExistence type="predicted"/>
<dbReference type="Proteomes" id="UP000053455">
    <property type="component" value="Unassembled WGS sequence"/>
</dbReference>
<dbReference type="PATRIC" id="fig|874156.12.peg.2047"/>
<dbReference type="SUPFAM" id="SSF53756">
    <property type="entry name" value="UDP-Glycosyltransferase/glycogen phosphorylase"/>
    <property type="match status" value="1"/>
</dbReference>
<dbReference type="PANTHER" id="PTHR12526">
    <property type="entry name" value="GLYCOSYLTRANSFERASE"/>
    <property type="match status" value="1"/>
</dbReference>
<evidence type="ECO:0000313" key="2">
    <source>
        <dbReference type="Proteomes" id="UP000053455"/>
    </source>
</evidence>
<comment type="caution">
    <text evidence="1">The sequence shown here is derived from an EMBL/GenBank/DDBJ whole genome shotgun (WGS) entry which is preliminary data.</text>
</comment>
<keyword evidence="2" id="KW-1185">Reference proteome</keyword>
<dbReference type="Pfam" id="PF13692">
    <property type="entry name" value="Glyco_trans_1_4"/>
    <property type="match status" value="1"/>
</dbReference>
<dbReference type="Gene3D" id="3.40.50.2000">
    <property type="entry name" value="Glycogen Phosphorylase B"/>
    <property type="match status" value="2"/>
</dbReference>
<dbReference type="AlphaFoldDB" id="A0A0H0XUN5"/>
<accession>A0A0H0XUN5</accession>
<dbReference type="InterPro" id="IPR017521">
    <property type="entry name" value="Sugar_tfrase_PEP-CTERM_Stp1"/>
</dbReference>
<evidence type="ECO:0000313" key="1">
    <source>
        <dbReference type="EMBL" id="KLI64000.1"/>
    </source>
</evidence>
<dbReference type="EMBL" id="LBHU01000002">
    <property type="protein sequence ID" value="KLI64000.1"/>
    <property type="molecule type" value="Genomic_DNA"/>
</dbReference>
<dbReference type="NCBIfam" id="TIGR03087">
    <property type="entry name" value="stp1"/>
    <property type="match status" value="1"/>
</dbReference>
<dbReference type="GO" id="GO:0016757">
    <property type="term" value="F:glycosyltransferase activity"/>
    <property type="evidence" value="ECO:0007669"/>
    <property type="project" value="TreeGrafter"/>
</dbReference>